<evidence type="ECO:0000313" key="2">
    <source>
        <dbReference type="EMBL" id="KAF2418947.1"/>
    </source>
</evidence>
<accession>A0A9P4NFP3</accession>
<dbReference type="OrthoDB" id="3486565at2759"/>
<protein>
    <submittedName>
        <fullName evidence="2">HET-domain-containing protein</fullName>
    </submittedName>
</protein>
<dbReference type="PANTHER" id="PTHR33112:SF16">
    <property type="entry name" value="HETEROKARYON INCOMPATIBILITY DOMAIN-CONTAINING PROTEIN"/>
    <property type="match status" value="1"/>
</dbReference>
<reference evidence="2" key="1">
    <citation type="journal article" date="2020" name="Stud. Mycol.">
        <title>101 Dothideomycetes genomes: a test case for predicting lifestyles and emergence of pathogens.</title>
        <authorList>
            <person name="Haridas S."/>
            <person name="Albert R."/>
            <person name="Binder M."/>
            <person name="Bloem J."/>
            <person name="Labutti K."/>
            <person name="Salamov A."/>
            <person name="Andreopoulos B."/>
            <person name="Baker S."/>
            <person name="Barry K."/>
            <person name="Bills G."/>
            <person name="Bluhm B."/>
            <person name="Cannon C."/>
            <person name="Castanera R."/>
            <person name="Culley D."/>
            <person name="Daum C."/>
            <person name="Ezra D."/>
            <person name="Gonzalez J."/>
            <person name="Henrissat B."/>
            <person name="Kuo A."/>
            <person name="Liang C."/>
            <person name="Lipzen A."/>
            <person name="Lutzoni F."/>
            <person name="Magnuson J."/>
            <person name="Mondo S."/>
            <person name="Nolan M."/>
            <person name="Ohm R."/>
            <person name="Pangilinan J."/>
            <person name="Park H.-J."/>
            <person name="Ramirez L."/>
            <person name="Alfaro M."/>
            <person name="Sun H."/>
            <person name="Tritt A."/>
            <person name="Yoshinaga Y."/>
            <person name="Zwiers L.-H."/>
            <person name="Turgeon B."/>
            <person name="Goodwin S."/>
            <person name="Spatafora J."/>
            <person name="Crous P."/>
            <person name="Grigoriev I."/>
        </authorList>
    </citation>
    <scope>NUCLEOTIDE SEQUENCE</scope>
    <source>
        <strain evidence="2">CBS 130266</strain>
    </source>
</reference>
<comment type="caution">
    <text evidence="2">The sequence shown here is derived from an EMBL/GenBank/DDBJ whole genome shotgun (WGS) entry which is preliminary data.</text>
</comment>
<proteinExistence type="predicted"/>
<dbReference type="EMBL" id="MU007122">
    <property type="protein sequence ID" value="KAF2418947.1"/>
    <property type="molecule type" value="Genomic_DNA"/>
</dbReference>
<dbReference type="Proteomes" id="UP000800235">
    <property type="component" value="Unassembled WGS sequence"/>
</dbReference>
<dbReference type="Pfam" id="PF06985">
    <property type="entry name" value="HET"/>
    <property type="match status" value="1"/>
</dbReference>
<evidence type="ECO:0000259" key="1">
    <source>
        <dbReference type="Pfam" id="PF06985"/>
    </source>
</evidence>
<organism evidence="2 3">
    <name type="scientific">Tothia fuscella</name>
    <dbReference type="NCBI Taxonomy" id="1048955"/>
    <lineage>
        <taxon>Eukaryota</taxon>
        <taxon>Fungi</taxon>
        <taxon>Dikarya</taxon>
        <taxon>Ascomycota</taxon>
        <taxon>Pezizomycotina</taxon>
        <taxon>Dothideomycetes</taxon>
        <taxon>Pleosporomycetidae</taxon>
        <taxon>Venturiales</taxon>
        <taxon>Cylindrosympodiaceae</taxon>
        <taxon>Tothia</taxon>
    </lineage>
</organism>
<feature type="domain" description="Heterokaryon incompatibility" evidence="1">
    <location>
        <begin position="169"/>
        <end position="341"/>
    </location>
</feature>
<sequence>MSNSYLQVPTASSRPQSRSVEDLATEFRHKNISAFRNLECKICSHDVLWAPSPIASRITATLGQLKDADCGACGILFRGVYHFAEYFLSHLEPSSIHVSFDEWSFGDYYGTGRDTDPSTAKISITIKGRPVMKPIDFRVPTNHNTQSAMSKARAYRREYCVLIPTREFHCWGQSPTLTTTNQNIEQRKKGIPFAQLGKTFQHAILLTRLLGLMDLWIDSLCIIQDSPSDWEKESGEMASVYQNAYITIAASKGVDGETGLFSTLQDTPYIWRGTDSESGDVVERVRHPQIWEPLAIDPELGALAEENRTYVWMSLEPSHELWAHGGGEGFPLFTRAWALQERVLSPRTVHFGPMELFWECQRDTPTSGKAYEKKWQSLVGDCSVLKLTKAQNRLPALSGIAKFNSSKYLGGIWKEHLPSDLYWTSHAASESPFTRPERYRAPSFSWASIDGPIVYNRWRPESDLDEAMHRMNRQGYVVVKVLEASCTADGLDPCGKVKDGHIVFNGWTGEAVVSNVHSTFRGTICELRNGDQYHRFKLDEPILADLYNAN</sequence>
<evidence type="ECO:0000313" key="3">
    <source>
        <dbReference type="Proteomes" id="UP000800235"/>
    </source>
</evidence>
<keyword evidence="3" id="KW-1185">Reference proteome</keyword>
<name>A0A9P4NFP3_9PEZI</name>
<gene>
    <name evidence="2" type="ORF">EJ08DRAFT_683693</name>
</gene>
<dbReference type="PANTHER" id="PTHR33112">
    <property type="entry name" value="DOMAIN PROTEIN, PUTATIVE-RELATED"/>
    <property type="match status" value="1"/>
</dbReference>
<dbReference type="InterPro" id="IPR010730">
    <property type="entry name" value="HET"/>
</dbReference>
<dbReference type="AlphaFoldDB" id="A0A9P4NFP3"/>